<comment type="caution">
    <text evidence="2">The sequence shown here is derived from an EMBL/GenBank/DDBJ whole genome shotgun (WGS) entry which is preliminary data.</text>
</comment>
<dbReference type="OrthoDB" id="9451547at2759"/>
<protein>
    <submittedName>
        <fullName evidence="2">Uncharacterized protein</fullName>
    </submittedName>
</protein>
<name>A0A9P7AR71_9AGAM</name>
<feature type="transmembrane region" description="Helical" evidence="1">
    <location>
        <begin position="25"/>
        <end position="47"/>
    </location>
</feature>
<keyword evidence="1" id="KW-1133">Transmembrane helix</keyword>
<reference evidence="2" key="1">
    <citation type="journal article" date="2020" name="New Phytol.">
        <title>Comparative genomics reveals dynamic genome evolution in host specialist ectomycorrhizal fungi.</title>
        <authorList>
            <person name="Lofgren L.A."/>
            <person name="Nguyen N.H."/>
            <person name="Vilgalys R."/>
            <person name="Ruytinx J."/>
            <person name="Liao H.L."/>
            <person name="Branco S."/>
            <person name="Kuo A."/>
            <person name="LaButti K."/>
            <person name="Lipzen A."/>
            <person name="Andreopoulos W."/>
            <person name="Pangilinan J."/>
            <person name="Riley R."/>
            <person name="Hundley H."/>
            <person name="Na H."/>
            <person name="Barry K."/>
            <person name="Grigoriev I.V."/>
            <person name="Stajich J.E."/>
            <person name="Kennedy P.G."/>
        </authorList>
    </citation>
    <scope>NUCLEOTIDE SEQUENCE</scope>
    <source>
        <strain evidence="2">S12</strain>
    </source>
</reference>
<sequence>MHEALTRLVLRTTAPLKKEQIKQTYALNFIMTLSLPLTILLLLHITFVCASLPSLNDTSIRTLDISDPSSCSNTRSLWDIIRSCAATFLPCTWTAIHPNIPGMDEGEAIVISRRLGIMVIALIAPELMIT</sequence>
<dbReference type="PANTHER" id="PTHR35043">
    <property type="entry name" value="TRANSCRIPTION FACTOR DOMAIN-CONTAINING PROTEIN"/>
    <property type="match status" value="1"/>
</dbReference>
<keyword evidence="1" id="KW-0812">Transmembrane</keyword>
<dbReference type="RefSeq" id="XP_041160811.1">
    <property type="nucleotide sequence ID" value="XM_041310503.1"/>
</dbReference>
<dbReference type="PANTHER" id="PTHR35043:SF7">
    <property type="entry name" value="TRANSCRIPTION FACTOR DOMAIN-CONTAINING PROTEIN"/>
    <property type="match status" value="1"/>
</dbReference>
<accession>A0A9P7AR71</accession>
<keyword evidence="1" id="KW-0472">Membrane</keyword>
<evidence type="ECO:0000313" key="2">
    <source>
        <dbReference type="EMBL" id="KAG1794772.1"/>
    </source>
</evidence>
<dbReference type="GeneID" id="64604267"/>
<dbReference type="EMBL" id="JABBWE010000024">
    <property type="protein sequence ID" value="KAG1794772.1"/>
    <property type="molecule type" value="Genomic_DNA"/>
</dbReference>
<dbReference type="Proteomes" id="UP000719766">
    <property type="component" value="Unassembled WGS sequence"/>
</dbReference>
<organism evidence="2 3">
    <name type="scientific">Suillus plorans</name>
    <dbReference type="NCBI Taxonomy" id="116603"/>
    <lineage>
        <taxon>Eukaryota</taxon>
        <taxon>Fungi</taxon>
        <taxon>Dikarya</taxon>
        <taxon>Basidiomycota</taxon>
        <taxon>Agaricomycotina</taxon>
        <taxon>Agaricomycetes</taxon>
        <taxon>Agaricomycetidae</taxon>
        <taxon>Boletales</taxon>
        <taxon>Suillineae</taxon>
        <taxon>Suillaceae</taxon>
        <taxon>Suillus</taxon>
    </lineage>
</organism>
<dbReference type="AlphaFoldDB" id="A0A9P7AR71"/>
<evidence type="ECO:0000256" key="1">
    <source>
        <dbReference type="SAM" id="Phobius"/>
    </source>
</evidence>
<gene>
    <name evidence="2" type="ORF">HD556DRAFT_401273</name>
</gene>
<keyword evidence="3" id="KW-1185">Reference proteome</keyword>
<evidence type="ECO:0000313" key="3">
    <source>
        <dbReference type="Proteomes" id="UP000719766"/>
    </source>
</evidence>
<proteinExistence type="predicted"/>